<dbReference type="EMBL" id="PNXY01000022">
    <property type="protein sequence ID" value="PMS26911.1"/>
    <property type="molecule type" value="Genomic_DNA"/>
</dbReference>
<dbReference type="RefSeq" id="WP_102634920.1">
    <property type="nucleotide sequence ID" value="NZ_CADIJZ010000024.1"/>
</dbReference>
<keyword evidence="4" id="KW-1003">Cell membrane</keyword>
<dbReference type="CDD" id="cd12834">
    <property type="entry name" value="ZntB_u1"/>
    <property type="match status" value="1"/>
</dbReference>
<dbReference type="InterPro" id="IPR045861">
    <property type="entry name" value="CorA_cytoplasmic_dom"/>
</dbReference>
<evidence type="ECO:0000256" key="11">
    <source>
        <dbReference type="SAM" id="Phobius"/>
    </source>
</evidence>
<dbReference type="PANTHER" id="PTHR46494">
    <property type="entry name" value="CORA FAMILY METAL ION TRANSPORTER (EUROFUNG)"/>
    <property type="match status" value="1"/>
</dbReference>
<name>A0A2N7WBZ1_9BURK</name>
<keyword evidence="5" id="KW-0997">Cell inner membrane</keyword>
<dbReference type="InterPro" id="IPR045863">
    <property type="entry name" value="CorA_TM1_TM2"/>
</dbReference>
<accession>A0A2N7WBZ1</accession>
<comment type="subcellular location">
    <subcellularLocation>
        <location evidence="1">Cell membrane</location>
        <topology evidence="1">Multi-pass membrane protein</topology>
    </subcellularLocation>
</comment>
<dbReference type="GO" id="GO:0015087">
    <property type="term" value="F:cobalt ion transmembrane transporter activity"/>
    <property type="evidence" value="ECO:0007669"/>
    <property type="project" value="TreeGrafter"/>
</dbReference>
<keyword evidence="6 11" id="KW-0812">Transmembrane</keyword>
<evidence type="ECO:0000313" key="12">
    <source>
        <dbReference type="EMBL" id="CAB3726877.1"/>
    </source>
</evidence>
<evidence type="ECO:0000256" key="1">
    <source>
        <dbReference type="ARBA" id="ARBA00004651"/>
    </source>
</evidence>
<keyword evidence="14" id="KW-1185">Reference proteome</keyword>
<evidence type="ECO:0000313" key="13">
    <source>
        <dbReference type="EMBL" id="PMS26911.1"/>
    </source>
</evidence>
<evidence type="ECO:0000256" key="9">
    <source>
        <dbReference type="ARBA" id="ARBA00023065"/>
    </source>
</evidence>
<dbReference type="EMBL" id="CADIJZ010000024">
    <property type="protein sequence ID" value="CAB3726877.1"/>
    <property type="molecule type" value="Genomic_DNA"/>
</dbReference>
<evidence type="ECO:0000256" key="5">
    <source>
        <dbReference type="ARBA" id="ARBA00022519"/>
    </source>
</evidence>
<reference evidence="12 15" key="2">
    <citation type="submission" date="2020-04" db="EMBL/GenBank/DDBJ databases">
        <authorList>
            <person name="De Canck E."/>
        </authorList>
    </citation>
    <scope>NUCLEOTIDE SEQUENCE [LARGE SCALE GENOMIC DNA]</scope>
    <source>
        <strain evidence="12 15">LMG 27174</strain>
    </source>
</reference>
<keyword evidence="3" id="KW-0813">Transport</keyword>
<dbReference type="SUPFAM" id="SSF143865">
    <property type="entry name" value="CorA soluble domain-like"/>
    <property type="match status" value="1"/>
</dbReference>
<feature type="transmembrane region" description="Helical" evidence="11">
    <location>
        <begin position="318"/>
        <end position="339"/>
    </location>
</feature>
<sequence>MKSELLMQTYGSDSSGIVCGFIFSPTQPGRPISADDALEWLHARQSAGTATQADEFLWLHFNLAHSASERWMRAQLDLPETFFDALREGSHSTRIEQADGALRAVVNDVMFNLEFTPSEIATLWIYAHQRIIVTARLKPLRSVDRLRASVKEGEIFRSPAELLVHLMRDQADLLIQIVRRTSADVDRIEDRFLSQRPTQNRLDLGAMRRMLTRLQRMLAPEPGAIFRLLARPPRWLQQEDVQDLRESTEEFSVVLSDMAGLIERVRLLQEEIISRLEEQNTRTLFTLTLVTVLAMPINIVAGFFGMNVGGIPFAENRHGFWVMVVLVACFTGLTAWWAFRRRKER</sequence>
<dbReference type="GO" id="GO:0015095">
    <property type="term" value="F:magnesium ion transmembrane transporter activity"/>
    <property type="evidence" value="ECO:0007669"/>
    <property type="project" value="TreeGrafter"/>
</dbReference>
<keyword evidence="9" id="KW-0406">Ion transport</keyword>
<keyword evidence="10 11" id="KW-0472">Membrane</keyword>
<dbReference type="Gene3D" id="3.30.460.20">
    <property type="entry name" value="CorA soluble domain-like"/>
    <property type="match status" value="1"/>
</dbReference>
<gene>
    <name evidence="12" type="primary">zntB</name>
    <name evidence="13" type="ORF">C0Z16_25925</name>
    <name evidence="12" type="ORF">LMG27174_05444</name>
</gene>
<dbReference type="SUPFAM" id="SSF144083">
    <property type="entry name" value="Magnesium transport protein CorA, transmembrane region"/>
    <property type="match status" value="1"/>
</dbReference>
<keyword evidence="7" id="KW-0862">Zinc</keyword>
<feature type="transmembrane region" description="Helical" evidence="11">
    <location>
        <begin position="284"/>
        <end position="306"/>
    </location>
</feature>
<dbReference type="GO" id="GO:0050897">
    <property type="term" value="F:cobalt ion binding"/>
    <property type="evidence" value="ECO:0007669"/>
    <property type="project" value="TreeGrafter"/>
</dbReference>
<dbReference type="InterPro" id="IPR002523">
    <property type="entry name" value="MgTranspt_CorA/ZnTranspt_ZntB"/>
</dbReference>
<dbReference type="Pfam" id="PF01544">
    <property type="entry name" value="CorA"/>
    <property type="match status" value="1"/>
</dbReference>
<dbReference type="Proteomes" id="UP000494205">
    <property type="component" value="Unassembled WGS sequence"/>
</dbReference>
<comment type="similarity">
    <text evidence="2">Belongs to the CorA metal ion transporter (MIT) (TC 1.A.35) family.</text>
</comment>
<reference evidence="13 14" key="1">
    <citation type="submission" date="2018-01" db="EMBL/GenBank/DDBJ databases">
        <title>Whole genome analyses suggest that Burkholderia sensu lato contains two further novel genera in the rhizoxinica-symbiotica group Mycetohabitans gen. nov., and Trinickia gen. nov.: implications for the evolution of diazotrophy and nodulation in the Burkholderiaceae.</title>
        <authorList>
            <person name="Estrada-de los Santos P."/>
            <person name="Palmer M."/>
            <person name="Chavez-Ramirez B."/>
            <person name="Beukes C."/>
            <person name="Steenkamp E.T."/>
            <person name="Hirsch A.M."/>
            <person name="Manyaka P."/>
            <person name="Maluk M."/>
            <person name="Lafos M."/>
            <person name="Crook M."/>
            <person name="Gross E."/>
            <person name="Simon M.F."/>
            <person name="Bueno dos Reis Junior F."/>
            <person name="Poole P.S."/>
            <person name="Venter S.N."/>
            <person name="James E.K."/>
        </authorList>
    </citation>
    <scope>NUCLEOTIDE SEQUENCE [LARGE SCALE GENOMIC DNA]</scope>
    <source>
        <strain evidence="13 14">WSM 3937</strain>
    </source>
</reference>
<dbReference type="Proteomes" id="UP000235659">
    <property type="component" value="Unassembled WGS sequence"/>
</dbReference>
<dbReference type="Gene3D" id="1.20.58.340">
    <property type="entry name" value="Magnesium transport protein CorA, transmembrane region"/>
    <property type="match status" value="2"/>
</dbReference>
<organism evidence="12 15">
    <name type="scientific">Paraburkholderia rhynchosiae</name>
    <dbReference type="NCBI Taxonomy" id="487049"/>
    <lineage>
        <taxon>Bacteria</taxon>
        <taxon>Pseudomonadati</taxon>
        <taxon>Pseudomonadota</taxon>
        <taxon>Betaproteobacteria</taxon>
        <taxon>Burkholderiales</taxon>
        <taxon>Burkholderiaceae</taxon>
        <taxon>Paraburkholderia</taxon>
    </lineage>
</organism>
<keyword evidence="8 11" id="KW-1133">Transmembrane helix</keyword>
<evidence type="ECO:0000256" key="6">
    <source>
        <dbReference type="ARBA" id="ARBA00022692"/>
    </source>
</evidence>
<evidence type="ECO:0000256" key="2">
    <source>
        <dbReference type="ARBA" id="ARBA00009765"/>
    </source>
</evidence>
<evidence type="ECO:0000256" key="3">
    <source>
        <dbReference type="ARBA" id="ARBA00022448"/>
    </source>
</evidence>
<evidence type="ECO:0000256" key="4">
    <source>
        <dbReference type="ARBA" id="ARBA00022475"/>
    </source>
</evidence>
<dbReference type="GO" id="GO:0000287">
    <property type="term" value="F:magnesium ion binding"/>
    <property type="evidence" value="ECO:0007669"/>
    <property type="project" value="TreeGrafter"/>
</dbReference>
<dbReference type="OrthoDB" id="9803484at2"/>
<proteinExistence type="inferred from homology"/>
<evidence type="ECO:0000256" key="7">
    <source>
        <dbReference type="ARBA" id="ARBA00022833"/>
    </source>
</evidence>
<evidence type="ECO:0000256" key="8">
    <source>
        <dbReference type="ARBA" id="ARBA00022989"/>
    </source>
</evidence>
<protein>
    <submittedName>
        <fullName evidence="13">Magnesium transporter CorA</fullName>
    </submittedName>
    <submittedName>
        <fullName evidence="12">Zinc transport protein ZntB</fullName>
    </submittedName>
</protein>
<evidence type="ECO:0000313" key="14">
    <source>
        <dbReference type="Proteomes" id="UP000235659"/>
    </source>
</evidence>
<evidence type="ECO:0000313" key="15">
    <source>
        <dbReference type="Proteomes" id="UP000494205"/>
    </source>
</evidence>
<dbReference type="GO" id="GO:0005886">
    <property type="term" value="C:plasma membrane"/>
    <property type="evidence" value="ECO:0007669"/>
    <property type="project" value="UniProtKB-SubCell"/>
</dbReference>
<dbReference type="PANTHER" id="PTHR46494:SF3">
    <property type="entry name" value="ZINC TRANSPORT PROTEIN ZNTB"/>
    <property type="match status" value="1"/>
</dbReference>
<evidence type="ECO:0000256" key="10">
    <source>
        <dbReference type="ARBA" id="ARBA00023136"/>
    </source>
</evidence>
<dbReference type="AlphaFoldDB" id="A0A2N7WBZ1"/>